<sequence>MRLDTPTLFLMTVVVTFIVGVLFLLSWSQDRRSRALAIWGVAHLVGAGASALLCLRGIIPDSLSIGLGNALMLAAYGLIWSGVRSFEGLRPAYRIALAGGLVWGLACLVPAFYASLPARIALASTIAGSFCALSAREILRGRVEPLASRWPAIILMSAYTVLYWIRVPLALFLEPPPASRVVESPWLPVLCFVGVLFTVAIAFVLMALTKERAERRQRLAAETDALTGLANRRAFVGRTEARLAGGGDPVALLLFDLDHFKSVNDTYGHAVGDGVLVAFAHLAEAVLPPGAVLGRMGGEEFACTLSGCDLATAARIAERVRAAVATVSLAAYPRLRIGVSVGVAATAPGEAGEFEDLMRQADAALYSAKRAGRGRVVAAEPVAYGLAA</sequence>
<dbReference type="SMART" id="SM00267">
    <property type="entry name" value="GGDEF"/>
    <property type="match status" value="1"/>
</dbReference>
<dbReference type="CDD" id="cd01949">
    <property type="entry name" value="GGDEF"/>
    <property type="match status" value="1"/>
</dbReference>
<feature type="transmembrane region" description="Helical" evidence="3">
    <location>
        <begin position="37"/>
        <end position="59"/>
    </location>
</feature>
<dbReference type="GO" id="GO:0052621">
    <property type="term" value="F:diguanylate cyclase activity"/>
    <property type="evidence" value="ECO:0007669"/>
    <property type="project" value="UniProtKB-EC"/>
</dbReference>
<reference evidence="5 6" key="1">
    <citation type="submission" date="2019-07" db="EMBL/GenBank/DDBJ databases">
        <title>Whole genome shotgun sequence of Methylobacterium gnaphalii NBRC 107716.</title>
        <authorList>
            <person name="Hosoyama A."/>
            <person name="Uohara A."/>
            <person name="Ohji S."/>
            <person name="Ichikawa N."/>
        </authorList>
    </citation>
    <scope>NUCLEOTIDE SEQUENCE [LARGE SCALE GENOMIC DNA]</scope>
    <source>
        <strain evidence="5 6">NBRC 107716</strain>
    </source>
</reference>
<evidence type="ECO:0000256" key="3">
    <source>
        <dbReference type="SAM" id="Phobius"/>
    </source>
</evidence>
<proteinExistence type="predicted"/>
<dbReference type="InterPro" id="IPR029787">
    <property type="entry name" value="Nucleotide_cyclase"/>
</dbReference>
<dbReference type="SUPFAM" id="SSF55073">
    <property type="entry name" value="Nucleotide cyclase"/>
    <property type="match status" value="1"/>
</dbReference>
<gene>
    <name evidence="5" type="ORF">MGN01_26430</name>
</gene>
<dbReference type="AlphaFoldDB" id="A0A512JLG5"/>
<organism evidence="5 6">
    <name type="scientific">Methylobacterium gnaphalii</name>
    <dbReference type="NCBI Taxonomy" id="1010610"/>
    <lineage>
        <taxon>Bacteria</taxon>
        <taxon>Pseudomonadati</taxon>
        <taxon>Pseudomonadota</taxon>
        <taxon>Alphaproteobacteria</taxon>
        <taxon>Hyphomicrobiales</taxon>
        <taxon>Methylobacteriaceae</taxon>
        <taxon>Methylobacterium</taxon>
    </lineage>
</organism>
<dbReference type="PROSITE" id="PS50887">
    <property type="entry name" value="GGDEF"/>
    <property type="match status" value="1"/>
</dbReference>
<feature type="transmembrane region" description="Helical" evidence="3">
    <location>
        <begin position="65"/>
        <end position="83"/>
    </location>
</feature>
<comment type="caution">
    <text evidence="5">The sequence shown here is derived from an EMBL/GenBank/DDBJ whole genome shotgun (WGS) entry which is preliminary data.</text>
</comment>
<protein>
    <recommendedName>
        <fullName evidence="1">diguanylate cyclase</fullName>
        <ecNumber evidence="1">2.7.7.65</ecNumber>
    </recommendedName>
</protein>
<evidence type="ECO:0000313" key="6">
    <source>
        <dbReference type="Proteomes" id="UP000321750"/>
    </source>
</evidence>
<dbReference type="NCBIfam" id="TIGR00254">
    <property type="entry name" value="GGDEF"/>
    <property type="match status" value="1"/>
</dbReference>
<dbReference type="PANTHER" id="PTHR45138:SF9">
    <property type="entry name" value="DIGUANYLATE CYCLASE DGCM-RELATED"/>
    <property type="match status" value="1"/>
</dbReference>
<dbReference type="RefSeq" id="WP_147047051.1">
    <property type="nucleotide sequence ID" value="NZ_BJZV01000013.1"/>
</dbReference>
<dbReference type="Pfam" id="PF00990">
    <property type="entry name" value="GGDEF"/>
    <property type="match status" value="1"/>
</dbReference>
<feature type="transmembrane region" description="Helical" evidence="3">
    <location>
        <begin position="120"/>
        <end position="139"/>
    </location>
</feature>
<feature type="transmembrane region" description="Helical" evidence="3">
    <location>
        <begin position="146"/>
        <end position="165"/>
    </location>
</feature>
<evidence type="ECO:0000259" key="4">
    <source>
        <dbReference type="PROSITE" id="PS50887"/>
    </source>
</evidence>
<feature type="transmembrane region" description="Helical" evidence="3">
    <location>
        <begin position="185"/>
        <end position="208"/>
    </location>
</feature>
<dbReference type="PANTHER" id="PTHR45138">
    <property type="entry name" value="REGULATORY COMPONENTS OF SENSORY TRANSDUCTION SYSTEM"/>
    <property type="match status" value="1"/>
</dbReference>
<dbReference type="FunFam" id="3.30.70.270:FF:000001">
    <property type="entry name" value="Diguanylate cyclase domain protein"/>
    <property type="match status" value="1"/>
</dbReference>
<dbReference type="GO" id="GO:1902201">
    <property type="term" value="P:negative regulation of bacterial-type flagellum-dependent cell motility"/>
    <property type="evidence" value="ECO:0007669"/>
    <property type="project" value="TreeGrafter"/>
</dbReference>
<dbReference type="Proteomes" id="UP000321750">
    <property type="component" value="Unassembled WGS sequence"/>
</dbReference>
<evidence type="ECO:0000256" key="1">
    <source>
        <dbReference type="ARBA" id="ARBA00012528"/>
    </source>
</evidence>
<dbReference type="GO" id="GO:0005886">
    <property type="term" value="C:plasma membrane"/>
    <property type="evidence" value="ECO:0007669"/>
    <property type="project" value="TreeGrafter"/>
</dbReference>
<name>A0A512JLG5_9HYPH</name>
<dbReference type="EC" id="2.7.7.65" evidence="1"/>
<dbReference type="InterPro" id="IPR050469">
    <property type="entry name" value="Diguanylate_Cyclase"/>
</dbReference>
<keyword evidence="3" id="KW-1133">Transmembrane helix</keyword>
<keyword evidence="3" id="KW-0472">Membrane</keyword>
<evidence type="ECO:0000256" key="2">
    <source>
        <dbReference type="ARBA" id="ARBA00034247"/>
    </source>
</evidence>
<dbReference type="EMBL" id="BJZV01000013">
    <property type="protein sequence ID" value="GEP10798.1"/>
    <property type="molecule type" value="Genomic_DNA"/>
</dbReference>
<dbReference type="InterPro" id="IPR000160">
    <property type="entry name" value="GGDEF_dom"/>
</dbReference>
<dbReference type="InterPro" id="IPR043128">
    <property type="entry name" value="Rev_trsase/Diguanyl_cyclase"/>
</dbReference>
<keyword evidence="6" id="KW-1185">Reference proteome</keyword>
<feature type="domain" description="GGDEF" evidence="4">
    <location>
        <begin position="248"/>
        <end position="381"/>
    </location>
</feature>
<dbReference type="OrthoDB" id="9812260at2"/>
<accession>A0A512JLG5</accession>
<dbReference type="Gene3D" id="3.30.70.270">
    <property type="match status" value="1"/>
</dbReference>
<evidence type="ECO:0000313" key="5">
    <source>
        <dbReference type="EMBL" id="GEP10798.1"/>
    </source>
</evidence>
<feature type="transmembrane region" description="Helical" evidence="3">
    <location>
        <begin position="95"/>
        <end position="114"/>
    </location>
</feature>
<feature type="transmembrane region" description="Helical" evidence="3">
    <location>
        <begin position="6"/>
        <end position="25"/>
    </location>
</feature>
<keyword evidence="3" id="KW-0812">Transmembrane</keyword>
<comment type="catalytic activity">
    <reaction evidence="2">
        <text>2 GTP = 3',3'-c-di-GMP + 2 diphosphate</text>
        <dbReference type="Rhea" id="RHEA:24898"/>
        <dbReference type="ChEBI" id="CHEBI:33019"/>
        <dbReference type="ChEBI" id="CHEBI:37565"/>
        <dbReference type="ChEBI" id="CHEBI:58805"/>
        <dbReference type="EC" id="2.7.7.65"/>
    </reaction>
</comment>
<dbReference type="GO" id="GO:0043709">
    <property type="term" value="P:cell adhesion involved in single-species biofilm formation"/>
    <property type="evidence" value="ECO:0007669"/>
    <property type="project" value="TreeGrafter"/>
</dbReference>